<reference evidence="1" key="1">
    <citation type="submission" date="2022-10" db="EMBL/GenBank/DDBJ databases">
        <title>The complete genomes of actinobacterial strains from the NBC collection.</title>
        <authorList>
            <person name="Joergensen T.S."/>
            <person name="Alvarez Arevalo M."/>
            <person name="Sterndorff E.B."/>
            <person name="Faurdal D."/>
            <person name="Vuksanovic O."/>
            <person name="Mourched A.-S."/>
            <person name="Charusanti P."/>
            <person name="Shaw S."/>
            <person name="Blin K."/>
            <person name="Weber T."/>
        </authorList>
    </citation>
    <scope>NUCLEOTIDE SEQUENCE</scope>
    <source>
        <strain evidence="1">NBC_00093</strain>
    </source>
</reference>
<dbReference type="EMBL" id="CP108222">
    <property type="protein sequence ID" value="WTT18738.1"/>
    <property type="molecule type" value="Genomic_DNA"/>
</dbReference>
<organism evidence="1">
    <name type="scientific">Streptomyces sp. NBC_00093</name>
    <dbReference type="NCBI Taxonomy" id="2975649"/>
    <lineage>
        <taxon>Bacteria</taxon>
        <taxon>Bacillati</taxon>
        <taxon>Actinomycetota</taxon>
        <taxon>Actinomycetes</taxon>
        <taxon>Kitasatosporales</taxon>
        <taxon>Streptomycetaceae</taxon>
        <taxon>Streptomyces</taxon>
    </lineage>
</organism>
<protein>
    <submittedName>
        <fullName evidence="1">Uncharacterized protein</fullName>
    </submittedName>
</protein>
<proteinExistence type="predicted"/>
<evidence type="ECO:0000313" key="1">
    <source>
        <dbReference type="EMBL" id="WTT18738.1"/>
    </source>
</evidence>
<name>A0AAU2A2D7_9ACTN</name>
<gene>
    <name evidence="1" type="ORF">OHA22_26030</name>
</gene>
<dbReference type="AlphaFoldDB" id="A0AAU2A2D7"/>
<accession>A0AAU2A2D7</accession>
<sequence>MSAEPLPDDETMIRQWKRWESGKNMPGAFYKPLIANLFGASVLGLFPEVTGVPAEPVSPLHLRTQVDLFGGPEPQDWQTRVEIRLAVHPTADELMGLVVFAGTGVLTPDELDDDDAVTETVRFALAYGGAGEVATWAQQVREMFADPDAGPWLPAGYLVKLRRTVARVFGVVA</sequence>